<evidence type="ECO:0000313" key="3">
    <source>
        <dbReference type="EMBL" id="GEQ97001.1"/>
    </source>
</evidence>
<dbReference type="Gene3D" id="1.25.40.10">
    <property type="entry name" value="Tetratricopeptide repeat domain"/>
    <property type="match status" value="1"/>
</dbReference>
<comment type="caution">
    <text evidence="3">The sequence shown here is derived from an EMBL/GenBank/DDBJ whole genome shotgun (WGS) entry which is preliminary data.</text>
</comment>
<name>A0A5A7MLZ6_9PROT</name>
<accession>A0A5A7MLZ6</accession>
<dbReference type="AlphaFoldDB" id="A0A5A7MLZ6"/>
<dbReference type="InterPro" id="IPR011990">
    <property type="entry name" value="TPR-like_helical_dom_sf"/>
</dbReference>
<keyword evidence="2" id="KW-0472">Membrane</keyword>
<feature type="region of interest" description="Disordered" evidence="1">
    <location>
        <begin position="241"/>
        <end position="266"/>
    </location>
</feature>
<dbReference type="SUPFAM" id="SSF81901">
    <property type="entry name" value="HCP-like"/>
    <property type="match status" value="1"/>
</dbReference>
<gene>
    <name evidence="3" type="ORF">JCM17844_06380</name>
</gene>
<evidence type="ECO:0000256" key="2">
    <source>
        <dbReference type="SAM" id="Phobius"/>
    </source>
</evidence>
<reference evidence="3 4" key="1">
    <citation type="submission" date="2019-09" db="EMBL/GenBank/DDBJ databases">
        <title>NBRP : Genome information of microbial organism related human and environment.</title>
        <authorList>
            <person name="Hattori M."/>
            <person name="Oshima K."/>
            <person name="Inaba H."/>
            <person name="Suda W."/>
            <person name="Sakamoto M."/>
            <person name="Iino T."/>
            <person name="Kitahara M."/>
            <person name="Oshida Y."/>
            <person name="Iida T."/>
            <person name="Kudo T."/>
            <person name="Itoh T."/>
            <person name="Ohkuma M."/>
        </authorList>
    </citation>
    <scope>NUCLEOTIDE SEQUENCE [LARGE SCALE GENOMIC DNA]</scope>
    <source>
        <strain evidence="3 4">Hi-2</strain>
    </source>
</reference>
<evidence type="ECO:0008006" key="5">
    <source>
        <dbReference type="Google" id="ProtNLM"/>
    </source>
</evidence>
<organism evidence="3 4">
    <name type="scientific">Iodidimonas gelatinilytica</name>
    <dbReference type="NCBI Taxonomy" id="1236966"/>
    <lineage>
        <taxon>Bacteria</taxon>
        <taxon>Pseudomonadati</taxon>
        <taxon>Pseudomonadota</taxon>
        <taxon>Alphaproteobacteria</taxon>
        <taxon>Iodidimonadales</taxon>
        <taxon>Iodidimonadaceae</taxon>
        <taxon>Iodidimonas</taxon>
    </lineage>
</organism>
<evidence type="ECO:0000256" key="1">
    <source>
        <dbReference type="SAM" id="MobiDB-lite"/>
    </source>
</evidence>
<dbReference type="Proteomes" id="UP000322084">
    <property type="component" value="Unassembled WGS sequence"/>
</dbReference>
<evidence type="ECO:0000313" key="4">
    <source>
        <dbReference type="Proteomes" id="UP000322084"/>
    </source>
</evidence>
<keyword evidence="2" id="KW-1133">Transmembrane helix</keyword>
<sequence>MTSACFIGVVRFTKMVHTARAIMFKDASVMFSTLPPHGSAFRFALLALSFVVFLAGCTADGPRERQKKRAEMTERLSQIPTVDISSRLYSQALDLKAQNKCQEATPLFYQLSMRGDGFELAQYHLADCIFKATSQSATSTEWLDGLVWMRRAAEAGAPEAQGTLALIYATGPDGIRDLTEAAMWVTLFEKNPARKKPGFSSPISSTQLARINQALTSDARRAGEQRAENWKKILWTPVQGARPNAVAPRSEGGIQMLTPGDRPPRQ</sequence>
<feature type="transmembrane region" description="Helical" evidence="2">
    <location>
        <begin position="40"/>
        <end position="59"/>
    </location>
</feature>
<protein>
    <recommendedName>
        <fullName evidence="5">Sel1 repeat family protein</fullName>
    </recommendedName>
</protein>
<dbReference type="EMBL" id="BKCL01000002">
    <property type="protein sequence ID" value="GEQ97001.1"/>
    <property type="molecule type" value="Genomic_DNA"/>
</dbReference>
<keyword evidence="2" id="KW-0812">Transmembrane</keyword>
<proteinExistence type="predicted"/>